<dbReference type="AlphaFoldDB" id="A0A7M2WWE1"/>
<organism evidence="5 6">
    <name type="scientific">Humisphaera borealis</name>
    <dbReference type="NCBI Taxonomy" id="2807512"/>
    <lineage>
        <taxon>Bacteria</taxon>
        <taxon>Pseudomonadati</taxon>
        <taxon>Planctomycetota</taxon>
        <taxon>Phycisphaerae</taxon>
        <taxon>Tepidisphaerales</taxon>
        <taxon>Tepidisphaeraceae</taxon>
        <taxon>Humisphaera</taxon>
    </lineage>
</organism>
<feature type="chain" id="PRO_5034335793" evidence="3">
    <location>
        <begin position="20"/>
        <end position="779"/>
    </location>
</feature>
<evidence type="ECO:0000256" key="1">
    <source>
        <dbReference type="ARBA" id="ARBA00022729"/>
    </source>
</evidence>
<dbReference type="InterPro" id="IPR019316">
    <property type="entry name" value="G8_domain"/>
</dbReference>
<reference evidence="5 6" key="1">
    <citation type="submission" date="2020-10" db="EMBL/GenBank/DDBJ databases">
        <title>Wide distribution of Phycisphaera-like planctomycetes from WD2101 soil group in peatlands and genome analysis of the first cultivated representative.</title>
        <authorList>
            <person name="Dedysh S.N."/>
            <person name="Beletsky A.V."/>
            <person name="Ivanova A."/>
            <person name="Kulichevskaya I.S."/>
            <person name="Suzina N.E."/>
            <person name="Philippov D.A."/>
            <person name="Rakitin A.L."/>
            <person name="Mardanov A.V."/>
            <person name="Ravin N.V."/>
        </authorList>
    </citation>
    <scope>NUCLEOTIDE SEQUENCE [LARGE SCALE GENOMIC DNA]</scope>
    <source>
        <strain evidence="5 6">M1803</strain>
    </source>
</reference>
<dbReference type="PANTHER" id="PTHR46769">
    <property type="entry name" value="POLYCYSTIC KIDNEY AND HEPATIC DISEASE 1 (AUTOSOMAL RECESSIVE)-LIKE 1"/>
    <property type="match status" value="1"/>
</dbReference>
<dbReference type="PANTHER" id="PTHR46769:SF2">
    <property type="entry name" value="FIBROCYSTIN-L ISOFORM 2 PRECURSOR-RELATED"/>
    <property type="match status" value="1"/>
</dbReference>
<feature type="domain" description="G8" evidence="4">
    <location>
        <begin position="39"/>
        <end position="182"/>
    </location>
</feature>
<evidence type="ECO:0000313" key="6">
    <source>
        <dbReference type="Proteomes" id="UP000593765"/>
    </source>
</evidence>
<protein>
    <submittedName>
        <fullName evidence="5">G8 domain-containing protein</fullName>
    </submittedName>
</protein>
<dbReference type="InterPro" id="IPR055401">
    <property type="entry name" value="CEMIP_beta-hel_dom"/>
</dbReference>
<sequence>MMKWTVFACLLLFATALSAAEPVTFNARSANSGNWSDVGTWEAGRKPQAGDFVQIRSGHTVEYDVHSGDALRMLHVAGNLRFSRTKSTLLDVGLIKIEPGTTTTEDGFDCHDDAPAALPGGVKPALEIGSRESPIPAGIKATIRLRHHKGTNAETLPAIIACGGRFDVHGEPMARTWLKLAKPAGPGDTRITLESAVPDWRVGDRIIVTTGDLKGPDAGGGFRQGLGRPKKPGTEECLIKAVDGAVLTLDRALKFVHHGQGLMRCEAANLSRNVVIESAEPGGVRGHTMYHRDSIGGISYAEFRHLGKDGVLGKYPIHFHLVRDTMRGSGVIGASIWDSHNRWVTIHGTDHLIVRDCVGYQSRGHGYFLEDATEQWNLLDRNLAVQAFGSAPLPKQVLSYDPNDGAGFWWANGRNTLTRNVSCENDRYGYHFQIVKTSVFDPVMQLRGPDGKSAGQDVRAVPFLRFEDNESHGNGLFGFRFGDEVHGSVGGTPQHPFVVRNLRSWQEHYAVRPNVRCFMLDGLKVRNAAYGIYHPDYDLHVYRDIELDNVTAEPINGGHDDDSLADGDFTYERLTFRNCRLGRDPLVQLTHRAAKPGLSGHFRGIVVINSVSNDGVVNFGGGPRTNRVDNPVRYYFHDWPAAGEVTRVISERSLDIESRGDFRIIDGWTGGEARAGIAAGVVFPQLLHLSDNLPPATLITQVRTEDNRRIVSGVSHDNGEIATVSVNGQPATITARHAGVADWTITLEASNDRAYVGRSVDRAGNVEHTTHQRFESDRR</sequence>
<keyword evidence="6" id="KW-1185">Reference proteome</keyword>
<dbReference type="Proteomes" id="UP000593765">
    <property type="component" value="Chromosome"/>
</dbReference>
<dbReference type="InterPro" id="IPR052387">
    <property type="entry name" value="Fibrocystin"/>
</dbReference>
<dbReference type="Pfam" id="PF24606">
    <property type="entry name" value="CEMIP_beta-hel"/>
    <property type="match status" value="1"/>
</dbReference>
<keyword evidence="2" id="KW-0325">Glycoprotein</keyword>
<evidence type="ECO:0000313" key="5">
    <source>
        <dbReference type="EMBL" id="QOV89709.1"/>
    </source>
</evidence>
<gene>
    <name evidence="5" type="ORF">IPV69_26570</name>
</gene>
<evidence type="ECO:0000256" key="3">
    <source>
        <dbReference type="SAM" id="SignalP"/>
    </source>
</evidence>
<evidence type="ECO:0000256" key="2">
    <source>
        <dbReference type="ARBA" id="ARBA00023180"/>
    </source>
</evidence>
<dbReference type="Pfam" id="PF10162">
    <property type="entry name" value="G8"/>
    <property type="match status" value="1"/>
</dbReference>
<dbReference type="EMBL" id="CP063458">
    <property type="protein sequence ID" value="QOV89709.1"/>
    <property type="molecule type" value="Genomic_DNA"/>
</dbReference>
<dbReference type="SMART" id="SM01225">
    <property type="entry name" value="G8"/>
    <property type="match status" value="1"/>
</dbReference>
<feature type="signal peptide" evidence="3">
    <location>
        <begin position="1"/>
        <end position="19"/>
    </location>
</feature>
<name>A0A7M2WWE1_9BACT</name>
<proteinExistence type="predicted"/>
<dbReference type="PROSITE" id="PS51484">
    <property type="entry name" value="G8"/>
    <property type="match status" value="1"/>
</dbReference>
<evidence type="ECO:0000259" key="4">
    <source>
        <dbReference type="PROSITE" id="PS51484"/>
    </source>
</evidence>
<accession>A0A7M2WWE1</accession>
<dbReference type="KEGG" id="hbs:IPV69_26570"/>
<keyword evidence="1 3" id="KW-0732">Signal</keyword>